<evidence type="ECO:0000256" key="3">
    <source>
        <dbReference type="ARBA" id="ARBA00023002"/>
    </source>
</evidence>
<evidence type="ECO:0000259" key="5">
    <source>
        <dbReference type="Pfam" id="PF00465"/>
    </source>
</evidence>
<dbReference type="STRING" id="391625.PPSIR1_35902"/>
<evidence type="ECO:0000313" key="8">
    <source>
        <dbReference type="Proteomes" id="UP000005801"/>
    </source>
</evidence>
<sequence>MGYHRPRVSTSLVGNFNYPTPYRIGAGRIRELAAACTEQGMRRPLIVTDPGLVALPWFTALAGQLAAAPELEPATFSAVHSNPTGADVEAGVAAYREHGADGLVLVGGGSALDVGKCIALMVGNPGSVFDYEDVGDNWTKVDPSKMPPKIAVPTTAGTGSEVGRASVITDPEHNKKIIFHPKMLPELVLADPELTVGLPAGLTAATGMDALAHCFEAFCAPGYHPMADGIAFEGMWLIRQNLVDAYQDGTNIEARTEMLMASSMGATAFQKGLGLVHALSHPLGGALGVHHGTANAIFLPYVMVFNREAIAHKMDVLARILDIPVASNGFDAVLSWMISLRKTLGLPHTLADVEGFDAAMAKRLAPLAVADPSMGGNPIPANEEQCERVFLKALAGDLS</sequence>
<name>A6G1V9_9BACT</name>
<dbReference type="PANTHER" id="PTHR11496">
    <property type="entry name" value="ALCOHOL DEHYDROGENASE"/>
    <property type="match status" value="1"/>
</dbReference>
<comment type="caution">
    <text evidence="7">The sequence shown here is derived from an EMBL/GenBank/DDBJ whole genome shotgun (WGS) entry which is preliminary data.</text>
</comment>
<dbReference type="Pfam" id="PF25137">
    <property type="entry name" value="ADH_Fe_C"/>
    <property type="match status" value="1"/>
</dbReference>
<dbReference type="EMBL" id="ABCS01000013">
    <property type="protein sequence ID" value="EDM80149.1"/>
    <property type="molecule type" value="Genomic_DNA"/>
</dbReference>
<dbReference type="InterPro" id="IPR001670">
    <property type="entry name" value="ADH_Fe/GldA"/>
</dbReference>
<feature type="domain" description="Fe-containing alcohol dehydrogenase-like C-terminal" evidence="6">
    <location>
        <begin position="203"/>
        <end position="393"/>
    </location>
</feature>
<keyword evidence="4" id="KW-0520">NAD</keyword>
<evidence type="ECO:0000256" key="4">
    <source>
        <dbReference type="ARBA" id="ARBA00023027"/>
    </source>
</evidence>
<dbReference type="Gene3D" id="1.20.1090.10">
    <property type="entry name" value="Dehydroquinate synthase-like - alpha domain"/>
    <property type="match status" value="1"/>
</dbReference>
<dbReference type="PROSITE" id="PS00060">
    <property type="entry name" value="ADH_IRON_2"/>
    <property type="match status" value="1"/>
</dbReference>
<keyword evidence="8" id="KW-1185">Reference proteome</keyword>
<dbReference type="InterPro" id="IPR056798">
    <property type="entry name" value="ADH_Fe_C"/>
</dbReference>
<reference evidence="7 8" key="1">
    <citation type="submission" date="2007-06" db="EMBL/GenBank/DDBJ databases">
        <authorList>
            <person name="Shimkets L."/>
            <person name="Ferriera S."/>
            <person name="Johnson J."/>
            <person name="Kravitz S."/>
            <person name="Beeson K."/>
            <person name="Sutton G."/>
            <person name="Rogers Y.-H."/>
            <person name="Friedman R."/>
            <person name="Frazier M."/>
            <person name="Venter J.C."/>
        </authorList>
    </citation>
    <scope>NUCLEOTIDE SEQUENCE [LARGE SCALE GENOMIC DNA]</scope>
    <source>
        <strain evidence="7 8">SIR-1</strain>
    </source>
</reference>
<evidence type="ECO:0000313" key="7">
    <source>
        <dbReference type="EMBL" id="EDM80149.1"/>
    </source>
</evidence>
<organism evidence="7 8">
    <name type="scientific">Plesiocystis pacifica SIR-1</name>
    <dbReference type="NCBI Taxonomy" id="391625"/>
    <lineage>
        <taxon>Bacteria</taxon>
        <taxon>Pseudomonadati</taxon>
        <taxon>Myxococcota</taxon>
        <taxon>Polyangia</taxon>
        <taxon>Nannocystales</taxon>
        <taxon>Nannocystaceae</taxon>
        <taxon>Plesiocystis</taxon>
    </lineage>
</organism>
<dbReference type="FunFam" id="1.20.1090.10:FF:000001">
    <property type="entry name" value="Aldehyde-alcohol dehydrogenase"/>
    <property type="match status" value="1"/>
</dbReference>
<proteinExistence type="inferred from homology"/>
<dbReference type="FunFam" id="3.40.50.1970:FF:000003">
    <property type="entry name" value="Alcohol dehydrogenase, iron-containing"/>
    <property type="match status" value="1"/>
</dbReference>
<dbReference type="eggNOG" id="COG1454">
    <property type="taxonomic scope" value="Bacteria"/>
</dbReference>
<evidence type="ECO:0000256" key="2">
    <source>
        <dbReference type="ARBA" id="ARBA00007358"/>
    </source>
</evidence>
<dbReference type="Gene3D" id="3.40.50.1970">
    <property type="match status" value="1"/>
</dbReference>
<dbReference type="GO" id="GO:0046872">
    <property type="term" value="F:metal ion binding"/>
    <property type="evidence" value="ECO:0007669"/>
    <property type="project" value="InterPro"/>
</dbReference>
<dbReference type="AlphaFoldDB" id="A6G1V9"/>
<accession>A6G1V9</accession>
<evidence type="ECO:0000256" key="1">
    <source>
        <dbReference type="ARBA" id="ARBA00001962"/>
    </source>
</evidence>
<comment type="cofactor">
    <cofactor evidence="1">
        <name>Fe cation</name>
        <dbReference type="ChEBI" id="CHEBI:24875"/>
    </cofactor>
</comment>
<feature type="domain" description="Alcohol dehydrogenase iron-type/glycerol dehydrogenase GldA" evidence="5">
    <location>
        <begin position="19"/>
        <end position="192"/>
    </location>
</feature>
<evidence type="ECO:0000259" key="6">
    <source>
        <dbReference type="Pfam" id="PF25137"/>
    </source>
</evidence>
<dbReference type="SUPFAM" id="SSF56796">
    <property type="entry name" value="Dehydroquinate synthase-like"/>
    <property type="match status" value="1"/>
</dbReference>
<comment type="similarity">
    <text evidence="2">Belongs to the iron-containing alcohol dehydrogenase family.</text>
</comment>
<dbReference type="PANTHER" id="PTHR11496:SF102">
    <property type="entry name" value="ALCOHOL DEHYDROGENASE 4"/>
    <property type="match status" value="1"/>
</dbReference>
<dbReference type="PROSITE" id="PS00913">
    <property type="entry name" value="ADH_IRON_1"/>
    <property type="match status" value="1"/>
</dbReference>
<dbReference type="GO" id="GO:0004022">
    <property type="term" value="F:alcohol dehydrogenase (NAD+) activity"/>
    <property type="evidence" value="ECO:0007669"/>
    <property type="project" value="TreeGrafter"/>
</dbReference>
<keyword evidence="3" id="KW-0560">Oxidoreductase</keyword>
<dbReference type="Pfam" id="PF00465">
    <property type="entry name" value="Fe-ADH"/>
    <property type="match status" value="1"/>
</dbReference>
<dbReference type="InterPro" id="IPR018211">
    <property type="entry name" value="ADH_Fe_CS"/>
</dbReference>
<protein>
    <submittedName>
        <fullName evidence="7">Alcohol dehydrogenase, class IV</fullName>
    </submittedName>
</protein>
<dbReference type="InterPro" id="IPR039697">
    <property type="entry name" value="Alcohol_dehydrogenase_Fe"/>
</dbReference>
<dbReference type="Proteomes" id="UP000005801">
    <property type="component" value="Unassembled WGS sequence"/>
</dbReference>
<gene>
    <name evidence="7" type="ORF">PPSIR1_35902</name>
</gene>
<dbReference type="CDD" id="cd14861">
    <property type="entry name" value="Fe-ADH-like"/>
    <property type="match status" value="1"/>
</dbReference>